<dbReference type="PANTHER" id="PTHR47510:SF3">
    <property type="entry name" value="ENDO_EXONUCLEASE_PHOSPHATASE DOMAIN-CONTAINING PROTEIN"/>
    <property type="match status" value="1"/>
</dbReference>
<dbReference type="EnsemblMetazoa" id="XM_038206433.1">
    <property type="protein sequence ID" value="XP_038062361.1"/>
    <property type="gene ID" value="LOC119732829"/>
</dbReference>
<dbReference type="PANTHER" id="PTHR47510">
    <property type="entry name" value="REVERSE TRANSCRIPTASE DOMAIN-CONTAINING PROTEIN"/>
    <property type="match status" value="1"/>
</dbReference>
<dbReference type="OMA" id="AIATETW"/>
<dbReference type="AlphaFoldDB" id="A0A914AFS8"/>
<organism evidence="1 2">
    <name type="scientific">Patiria miniata</name>
    <name type="common">Bat star</name>
    <name type="synonym">Asterina miniata</name>
    <dbReference type="NCBI Taxonomy" id="46514"/>
    <lineage>
        <taxon>Eukaryota</taxon>
        <taxon>Metazoa</taxon>
        <taxon>Echinodermata</taxon>
        <taxon>Eleutherozoa</taxon>
        <taxon>Asterozoa</taxon>
        <taxon>Asteroidea</taxon>
        <taxon>Valvatacea</taxon>
        <taxon>Valvatida</taxon>
        <taxon>Asterinidae</taxon>
        <taxon>Patiria</taxon>
    </lineage>
</organism>
<accession>A0A914AFS8</accession>
<keyword evidence="2" id="KW-1185">Reference proteome</keyword>
<dbReference type="GeneID" id="119732829"/>
<protein>
    <recommendedName>
        <fullName evidence="3">Endonuclease/exonuclease/phosphatase domain-containing protein</fullName>
    </recommendedName>
</protein>
<evidence type="ECO:0000313" key="2">
    <source>
        <dbReference type="Proteomes" id="UP000887568"/>
    </source>
</evidence>
<evidence type="ECO:0008006" key="3">
    <source>
        <dbReference type="Google" id="ProtNLM"/>
    </source>
</evidence>
<dbReference type="OrthoDB" id="5987571at2759"/>
<evidence type="ECO:0000313" key="1">
    <source>
        <dbReference type="EnsemblMetazoa" id="XP_038062361.1"/>
    </source>
</evidence>
<dbReference type="InterPro" id="IPR036691">
    <property type="entry name" value="Endo/exonu/phosph_ase_sf"/>
</dbReference>
<proteinExistence type="predicted"/>
<reference evidence="1" key="1">
    <citation type="submission" date="2022-11" db="UniProtKB">
        <authorList>
            <consortium name="EnsemblMetazoa"/>
        </authorList>
    </citation>
    <scope>IDENTIFICATION</scope>
</reference>
<dbReference type="Gene3D" id="3.60.10.10">
    <property type="entry name" value="Endonuclease/exonuclease/phosphatase"/>
    <property type="match status" value="1"/>
</dbReference>
<dbReference type="SUPFAM" id="SSF56219">
    <property type="entry name" value="DNase I-like"/>
    <property type="match status" value="1"/>
</dbReference>
<name>A0A914AFS8_PATMI</name>
<dbReference type="Proteomes" id="UP000887568">
    <property type="component" value="Unplaced"/>
</dbReference>
<dbReference type="RefSeq" id="XP_038062361.1">
    <property type="nucleotide sequence ID" value="XM_038206433.1"/>
</dbReference>
<sequence>MEELELVLHSNKVDIAIATETWFTDATTQVANIPTFTTISKSRPNKRGGGVAIFAKDHLSVHTLSDHVCELECMWLKLDVKKARCSVASLYIGVIYYPPNSTSECKILDHICNTVDHIRASDMSAIITLFGDFNGLKCDPIEANLSMTQLISFPTRGNATLDKIFTNFPVLFKEPERLPPLGASDHCCVLLSAVCELPQQKKGATSFRPYRDSSVRSFGQWIVDYDWSSALTDSCTDSVGNFLTTVTDAYNFHFPLVTSTLQNNDKPWMTHRLKQLVKQRQHAFRSGNMDKWRSLRSKIRREIRTAKCEFYKHTVQHLKCSQPGKWHRQIQKLCQIKSKCTMIPGADVDPETTSETINGHFADICNQLPALDLQGLPSYLPAKSPPPLIYRGQVLKTLKRLKPIKAGHPSDLPVRLISEFAYELADPLTDLFVQCLPT</sequence>